<dbReference type="SUPFAM" id="SSF50129">
    <property type="entry name" value="GroES-like"/>
    <property type="match status" value="2"/>
</dbReference>
<dbReference type="InterPro" id="IPR020843">
    <property type="entry name" value="ER"/>
</dbReference>
<dbReference type="Pfam" id="PF13602">
    <property type="entry name" value="ADH_zinc_N_2"/>
    <property type="match status" value="2"/>
</dbReference>
<protein>
    <recommendedName>
        <fullName evidence="1">Enoyl reductase (ER) domain-containing protein</fullName>
    </recommendedName>
</protein>
<dbReference type="Pfam" id="PF08240">
    <property type="entry name" value="ADH_N"/>
    <property type="match status" value="1"/>
</dbReference>
<keyword evidence="3" id="KW-1185">Reference proteome</keyword>
<dbReference type="InterPro" id="IPR011032">
    <property type="entry name" value="GroES-like_sf"/>
</dbReference>
<dbReference type="Gene3D" id="3.40.50.720">
    <property type="entry name" value="NAD(P)-binding Rossmann-like Domain"/>
    <property type="match status" value="2"/>
</dbReference>
<dbReference type="Gene3D" id="3.90.180.10">
    <property type="entry name" value="Medium-chain alcohol dehydrogenases, catalytic domain"/>
    <property type="match status" value="2"/>
</dbReference>
<name>A0ABY8TLN7_TETOB</name>
<dbReference type="SUPFAM" id="SSF51735">
    <property type="entry name" value="NAD(P)-binding Rossmann-fold domains"/>
    <property type="match status" value="2"/>
</dbReference>
<accession>A0ABY8TLN7</accession>
<dbReference type="SMART" id="SM00829">
    <property type="entry name" value="PKS_ER"/>
    <property type="match status" value="1"/>
</dbReference>
<evidence type="ECO:0000259" key="1">
    <source>
        <dbReference type="SMART" id="SM00829"/>
    </source>
</evidence>
<dbReference type="PANTHER" id="PTHR11695:SF648">
    <property type="entry name" value="ZINC-BINDING OXIDOREDUCTASE"/>
    <property type="match status" value="1"/>
</dbReference>
<evidence type="ECO:0000313" key="3">
    <source>
        <dbReference type="Proteomes" id="UP001244341"/>
    </source>
</evidence>
<feature type="domain" description="Enoyl reductase (ER)" evidence="1">
    <location>
        <begin position="284"/>
        <end position="598"/>
    </location>
</feature>
<dbReference type="InterPro" id="IPR050700">
    <property type="entry name" value="YIM1/Zinc_Alcohol_DH_Fams"/>
</dbReference>
<dbReference type="PROSITE" id="PS01162">
    <property type="entry name" value="QOR_ZETA_CRYSTAL"/>
    <property type="match status" value="2"/>
</dbReference>
<sequence length="602" mass="63530">MSSRFKQGDHVAALTPGFYPKDSLTGGTYAQYAVAEQSHLALLPAGVPLDTAGGLPLVGLTAWQSLMDAKPKEGQRCLVFAASGGVGHVAVQLAKSLGLVTVGLAGPKNTAWVREQLGADEVVDYTTADVADVYGAPDKHFDIIIDCLDNTPERLAKVMALLKPSGHYSYILNRDTDFAQLQQWQDAHKEGKGPSVSVTSVTPNGEQLQHLFGLWEAGKLKLEVHKVFPLAEVADAHRQVETWHTRGKVVLAIPHDAGALAGLSRDTTPISSSVMQAATINKTGGPDVLQLVHDFPTPSCGPGQVLVKLHSSSVNPVDTAARAGHIPDVPLPCIIGGDLAGVVVEADEGSRFKQGDHVAALTPGYWPKAGQPQGTYAQYVAVEESHLALLPAAIPLDTAGGLPLVGLTAWQSLMDAKPKEGQRCLVFAASGGVGHVAVQLAKSLGLVTVGVAGPKNTAWVKQQLGADEVVDYTAGDFAAEYSAPDKQFDVVVDSLGNKPERMAMMSSLLKPSGHYSHIMNAGSDNAALQQMQAAHKDGKGPGASLTLVKPNGKQLETLFELWEAGTLKLEVHKVFPLDQVADAHRQVETGHTRGKVVLAIPQ</sequence>
<dbReference type="InterPro" id="IPR013154">
    <property type="entry name" value="ADH-like_N"/>
</dbReference>
<dbReference type="InterPro" id="IPR002364">
    <property type="entry name" value="Quin_OxRdtase/zeta-crystal_CS"/>
</dbReference>
<dbReference type="PANTHER" id="PTHR11695">
    <property type="entry name" value="ALCOHOL DEHYDROGENASE RELATED"/>
    <property type="match status" value="1"/>
</dbReference>
<gene>
    <name evidence="2" type="ORF">OEZ85_008701</name>
</gene>
<proteinExistence type="predicted"/>
<dbReference type="EMBL" id="CP126208">
    <property type="protein sequence ID" value="WIA09293.1"/>
    <property type="molecule type" value="Genomic_DNA"/>
</dbReference>
<dbReference type="Proteomes" id="UP001244341">
    <property type="component" value="Chromosome 1b"/>
</dbReference>
<dbReference type="CDD" id="cd05289">
    <property type="entry name" value="MDR_like_2"/>
    <property type="match status" value="2"/>
</dbReference>
<evidence type="ECO:0000313" key="2">
    <source>
        <dbReference type="EMBL" id="WIA09293.1"/>
    </source>
</evidence>
<organism evidence="2 3">
    <name type="scientific">Tetradesmus obliquus</name>
    <name type="common">Green alga</name>
    <name type="synonym">Acutodesmus obliquus</name>
    <dbReference type="NCBI Taxonomy" id="3088"/>
    <lineage>
        <taxon>Eukaryota</taxon>
        <taxon>Viridiplantae</taxon>
        <taxon>Chlorophyta</taxon>
        <taxon>core chlorophytes</taxon>
        <taxon>Chlorophyceae</taxon>
        <taxon>CS clade</taxon>
        <taxon>Sphaeropleales</taxon>
        <taxon>Scenedesmaceae</taxon>
        <taxon>Tetradesmus</taxon>
    </lineage>
</organism>
<dbReference type="InterPro" id="IPR036291">
    <property type="entry name" value="NAD(P)-bd_dom_sf"/>
</dbReference>
<reference evidence="2 3" key="1">
    <citation type="submission" date="2023-05" db="EMBL/GenBank/DDBJ databases">
        <title>A 100% complete, gapless, phased diploid assembly of the Scenedesmus obliquus UTEX 3031 genome.</title>
        <authorList>
            <person name="Biondi T.C."/>
            <person name="Hanschen E.R."/>
            <person name="Kwon T."/>
            <person name="Eng W."/>
            <person name="Kruse C.P.S."/>
            <person name="Koehler S.I."/>
            <person name="Kunde Y."/>
            <person name="Gleasner C.D."/>
            <person name="You Mak K.T."/>
            <person name="Polle J."/>
            <person name="Hovde B.T."/>
            <person name="Starkenburg S.R."/>
        </authorList>
    </citation>
    <scope>NUCLEOTIDE SEQUENCE [LARGE SCALE GENOMIC DNA]</scope>
    <source>
        <strain evidence="2 3">DOE0152z</strain>
    </source>
</reference>